<organism evidence="13 14">
    <name type="scientific">Kitasatospora griseola</name>
    <name type="common">Streptomyces griseolosporeus</name>
    <dbReference type="NCBI Taxonomy" id="2064"/>
    <lineage>
        <taxon>Bacteria</taxon>
        <taxon>Bacillati</taxon>
        <taxon>Actinomycetota</taxon>
        <taxon>Actinomycetes</taxon>
        <taxon>Kitasatosporales</taxon>
        <taxon>Streptomycetaceae</taxon>
        <taxon>Kitasatospora</taxon>
    </lineage>
</organism>
<dbReference type="GO" id="GO:0006006">
    <property type="term" value="P:glucose metabolic process"/>
    <property type="evidence" value="ECO:0007669"/>
    <property type="project" value="TreeGrafter"/>
</dbReference>
<sequence length="356" mass="38248">MTVPDRPTEVHRAPYDSSGAGMGLDRWTLRSDRIEATVITLGAALHTLTAPDRAGTPAQVLLTTEDVGALLGPAKHYGVTVGRYANRIADSRVTLDGEDHPLLPTGHGVTLHGGPDSFSHRVWQAEEIPDGVRMHLHSPDGDQGFPGALDVWTDFTLNGAELTISYRAVTTRPTVVNLTNHAYFNLAGEGRGDVLGHLLTIDADAITPVDERQIPYGPFEPVAGTAFDFTSARPIREGLAQGHPQLKLSHGYDHNWVLRERPADGPPVRAALLADPGSGRTLEVLTTEPGLQVYTANGFDRSVVGPSGTRYGPFAGVALETQHHPDSPHQPSYPSTELRPGQEFRSSTVLRLGTAD</sequence>
<dbReference type="PROSITE" id="PS00545">
    <property type="entry name" value="ALDOSE_1_EPIMERASE"/>
    <property type="match status" value="1"/>
</dbReference>
<comment type="pathway">
    <text evidence="2 8">Carbohydrate metabolism; hexose metabolism.</text>
</comment>
<dbReference type="NCBIfam" id="NF008277">
    <property type="entry name" value="PRK11055.1"/>
    <property type="match status" value="1"/>
</dbReference>
<dbReference type="Proteomes" id="UP000032066">
    <property type="component" value="Unassembled WGS sequence"/>
</dbReference>
<evidence type="ECO:0000256" key="2">
    <source>
        <dbReference type="ARBA" id="ARBA00005028"/>
    </source>
</evidence>
<evidence type="ECO:0000256" key="1">
    <source>
        <dbReference type="ARBA" id="ARBA00001614"/>
    </source>
</evidence>
<dbReference type="GO" id="GO:0004034">
    <property type="term" value="F:aldose 1-epimerase activity"/>
    <property type="evidence" value="ECO:0007669"/>
    <property type="project" value="UniProtKB-EC"/>
</dbReference>
<name>A0A0D0PGI5_KITGR</name>
<evidence type="ECO:0000256" key="12">
    <source>
        <dbReference type="SAM" id="MobiDB-lite"/>
    </source>
</evidence>
<dbReference type="SUPFAM" id="SSF74650">
    <property type="entry name" value="Galactose mutarotase-like"/>
    <property type="match status" value="1"/>
</dbReference>
<comment type="caution">
    <text evidence="13">The sequence shown here is derived from an EMBL/GenBank/DDBJ whole genome shotgun (WGS) entry which is preliminary data.</text>
</comment>
<dbReference type="InterPro" id="IPR011013">
    <property type="entry name" value="Gal_mutarotase_sf_dom"/>
</dbReference>
<evidence type="ECO:0000256" key="10">
    <source>
        <dbReference type="PIRSR" id="PIRSR005096-2"/>
    </source>
</evidence>
<dbReference type="STRING" id="2064.TR51_19350"/>
<dbReference type="PANTHER" id="PTHR10091">
    <property type="entry name" value="ALDOSE-1-EPIMERASE"/>
    <property type="match status" value="1"/>
</dbReference>
<dbReference type="InterPro" id="IPR008183">
    <property type="entry name" value="Aldose_1/G6P_1-epimerase"/>
</dbReference>
<dbReference type="GO" id="GO:0030246">
    <property type="term" value="F:carbohydrate binding"/>
    <property type="evidence" value="ECO:0007669"/>
    <property type="project" value="InterPro"/>
</dbReference>
<reference evidence="13 14" key="1">
    <citation type="submission" date="2015-02" db="EMBL/GenBank/DDBJ databases">
        <title>Draft genome sequence of Kitasatospora griseola MF730-N6, a bafilomycin, terpentecin and satosporin producer.</title>
        <authorList>
            <person name="Arens J.C."/>
            <person name="Haltli B."/>
            <person name="Kerr R.G."/>
        </authorList>
    </citation>
    <scope>NUCLEOTIDE SEQUENCE [LARGE SCALE GENOMIC DNA]</scope>
    <source>
        <strain evidence="13 14">MF730-N6</strain>
    </source>
</reference>
<dbReference type="InterPro" id="IPR047215">
    <property type="entry name" value="Galactose_mutarotase-like"/>
</dbReference>
<gene>
    <name evidence="13" type="ORF">TR51_19350</name>
</gene>
<feature type="binding site" evidence="10">
    <location>
        <position position="253"/>
    </location>
    <ligand>
        <name>beta-D-galactose</name>
        <dbReference type="ChEBI" id="CHEBI:27667"/>
    </ligand>
</feature>
<dbReference type="UniPathway" id="UPA00242"/>
<accession>A0A0D0PGI5</accession>
<dbReference type="OrthoDB" id="9779408at2"/>
<feature type="binding site" evidence="11">
    <location>
        <begin position="181"/>
        <end position="183"/>
    </location>
    <ligand>
        <name>beta-D-galactose</name>
        <dbReference type="ChEBI" id="CHEBI:27667"/>
    </ligand>
</feature>
<evidence type="ECO:0000256" key="9">
    <source>
        <dbReference type="PIRSR" id="PIRSR005096-1"/>
    </source>
</evidence>
<dbReference type="InterPro" id="IPR014718">
    <property type="entry name" value="GH-type_carb-bd"/>
</dbReference>
<dbReference type="Gene3D" id="2.70.98.10">
    <property type="match status" value="1"/>
</dbReference>
<protein>
    <recommendedName>
        <fullName evidence="5 8">Aldose 1-epimerase</fullName>
        <ecNumber evidence="4 8">5.1.3.3</ecNumber>
    </recommendedName>
</protein>
<dbReference type="AlphaFoldDB" id="A0A0D0PGI5"/>
<dbReference type="CDD" id="cd09019">
    <property type="entry name" value="galactose_mutarotase_like"/>
    <property type="match status" value="1"/>
</dbReference>
<comment type="catalytic activity">
    <reaction evidence="1 8">
        <text>alpha-D-glucose = beta-D-glucose</text>
        <dbReference type="Rhea" id="RHEA:10264"/>
        <dbReference type="ChEBI" id="CHEBI:15903"/>
        <dbReference type="ChEBI" id="CHEBI:17925"/>
        <dbReference type="EC" id="5.1.3.3"/>
    </reaction>
</comment>
<dbReference type="InterPro" id="IPR015443">
    <property type="entry name" value="Aldose_1-epimerase"/>
</dbReference>
<comment type="similarity">
    <text evidence="3 8">Belongs to the aldose epimerase family.</text>
</comment>
<evidence type="ECO:0000256" key="8">
    <source>
        <dbReference type="PIRNR" id="PIRNR005096"/>
    </source>
</evidence>
<proteinExistence type="inferred from homology"/>
<keyword evidence="7 8" id="KW-0119">Carbohydrate metabolism</keyword>
<dbReference type="InterPro" id="IPR018052">
    <property type="entry name" value="Ald1_epimerase_CS"/>
</dbReference>
<evidence type="ECO:0000313" key="13">
    <source>
        <dbReference type="EMBL" id="KIQ61524.1"/>
    </source>
</evidence>
<evidence type="ECO:0000256" key="7">
    <source>
        <dbReference type="ARBA" id="ARBA00023277"/>
    </source>
</evidence>
<dbReference type="Pfam" id="PF01263">
    <property type="entry name" value="Aldose_epim"/>
    <property type="match status" value="1"/>
</dbReference>
<dbReference type="PIRSF" id="PIRSF005096">
    <property type="entry name" value="GALM"/>
    <property type="match status" value="1"/>
</dbReference>
<dbReference type="EC" id="5.1.3.3" evidence="4 8"/>
<evidence type="ECO:0000256" key="5">
    <source>
        <dbReference type="ARBA" id="ARBA00014165"/>
    </source>
</evidence>
<feature type="region of interest" description="Disordered" evidence="12">
    <location>
        <begin position="322"/>
        <end position="356"/>
    </location>
</feature>
<dbReference type="GO" id="GO:0033499">
    <property type="term" value="P:galactose catabolic process via UDP-galactose, Leloir pathway"/>
    <property type="evidence" value="ECO:0007669"/>
    <property type="project" value="TreeGrafter"/>
</dbReference>
<feature type="active site" description="Proton donor" evidence="9">
    <location>
        <position position="181"/>
    </location>
</feature>
<evidence type="ECO:0000313" key="14">
    <source>
        <dbReference type="Proteomes" id="UP000032066"/>
    </source>
</evidence>
<dbReference type="GO" id="GO:0005737">
    <property type="term" value="C:cytoplasm"/>
    <property type="evidence" value="ECO:0007669"/>
    <property type="project" value="TreeGrafter"/>
</dbReference>
<dbReference type="PATRIC" id="fig|2064.6.peg.4163"/>
<evidence type="ECO:0000256" key="11">
    <source>
        <dbReference type="PIRSR" id="PIRSR005096-3"/>
    </source>
</evidence>
<keyword evidence="6 8" id="KW-0413">Isomerase</keyword>
<evidence type="ECO:0000256" key="3">
    <source>
        <dbReference type="ARBA" id="ARBA00006206"/>
    </source>
</evidence>
<dbReference type="PANTHER" id="PTHR10091:SF0">
    <property type="entry name" value="GALACTOSE MUTAROTASE"/>
    <property type="match status" value="1"/>
</dbReference>
<evidence type="ECO:0000256" key="6">
    <source>
        <dbReference type="ARBA" id="ARBA00023235"/>
    </source>
</evidence>
<keyword evidence="14" id="KW-1185">Reference proteome</keyword>
<evidence type="ECO:0000256" key="4">
    <source>
        <dbReference type="ARBA" id="ARBA00013185"/>
    </source>
</evidence>
<feature type="active site" description="Proton acceptor" evidence="9">
    <location>
        <position position="320"/>
    </location>
</feature>
<dbReference type="EMBL" id="JXZB01000004">
    <property type="protein sequence ID" value="KIQ61524.1"/>
    <property type="molecule type" value="Genomic_DNA"/>
</dbReference>
<feature type="binding site" evidence="11">
    <location>
        <begin position="86"/>
        <end position="87"/>
    </location>
    <ligand>
        <name>beta-D-galactose</name>
        <dbReference type="ChEBI" id="CHEBI:27667"/>
    </ligand>
</feature>
<dbReference type="RefSeq" id="WP_083462428.1">
    <property type="nucleotide sequence ID" value="NZ_JXZB01000004.1"/>
</dbReference>